<dbReference type="InterPro" id="IPR012373">
    <property type="entry name" value="Ferrdict_sens_TM"/>
</dbReference>
<keyword evidence="1" id="KW-0812">Transmembrane</keyword>
<dbReference type="AlphaFoldDB" id="A0A0L8V7M5"/>
<dbReference type="PATRIC" id="fig|1409788.3.peg.2762"/>
<keyword evidence="5" id="KW-1185">Reference proteome</keyword>
<evidence type="ECO:0000256" key="1">
    <source>
        <dbReference type="SAM" id="Phobius"/>
    </source>
</evidence>
<dbReference type="Gene3D" id="3.55.50.30">
    <property type="match status" value="1"/>
</dbReference>
<dbReference type="OrthoDB" id="1097347at2"/>
<sequence>MMFTSKNKYSFPVLLVLPFKQEQIDQVISSYRIPDTKEKELVFDQILQKIEEGKSQSRGKLSRLNVIYQLTIPVAASLILIFLLHVFLAKSTFENDTREALSLRLPDQSRIVLSQNSTATYPKYWWKREVTLKGEAYFEVEKGNKFTVETSNGEVQVLGTRFLVSEQNNQLTVNCYEGKVQFANKKQKQLVTAGNSLQYKNQTLNELTSLDAEYPKVARFNRSFSNESLEEVMDDLGRFFNLDIQLKIEGSKHFSGTIDSADAETAIGIICRSLNLDCHTNPANQITISEAKKQGNLTNRIYAKLMTK</sequence>
<organism evidence="4 5">
    <name type="scientific">Sunxiuqinia dokdonensis</name>
    <dbReference type="NCBI Taxonomy" id="1409788"/>
    <lineage>
        <taxon>Bacteria</taxon>
        <taxon>Pseudomonadati</taxon>
        <taxon>Bacteroidota</taxon>
        <taxon>Bacteroidia</taxon>
        <taxon>Marinilabiliales</taxon>
        <taxon>Prolixibacteraceae</taxon>
        <taxon>Sunxiuqinia</taxon>
    </lineage>
</organism>
<feature type="domain" description="Protein FecR C-terminal" evidence="3">
    <location>
        <begin position="223"/>
        <end position="288"/>
    </location>
</feature>
<dbReference type="PANTHER" id="PTHR30273">
    <property type="entry name" value="PERIPLASMIC SIGNAL SENSOR AND SIGMA FACTOR ACTIVATOR FECR-RELATED"/>
    <property type="match status" value="1"/>
</dbReference>
<dbReference type="PANTHER" id="PTHR30273:SF2">
    <property type="entry name" value="PROTEIN FECR"/>
    <property type="match status" value="1"/>
</dbReference>
<proteinExistence type="predicted"/>
<dbReference type="InterPro" id="IPR032508">
    <property type="entry name" value="FecR_C"/>
</dbReference>
<name>A0A0L8V7M5_9BACT</name>
<comment type="caution">
    <text evidence="4">The sequence shown here is derived from an EMBL/GenBank/DDBJ whole genome shotgun (WGS) entry which is preliminary data.</text>
</comment>
<dbReference type="STRING" id="1409788.NC99_26790"/>
<evidence type="ECO:0000313" key="5">
    <source>
        <dbReference type="Proteomes" id="UP000036958"/>
    </source>
</evidence>
<dbReference type="Proteomes" id="UP000036958">
    <property type="component" value="Unassembled WGS sequence"/>
</dbReference>
<feature type="transmembrane region" description="Helical" evidence="1">
    <location>
        <begin position="66"/>
        <end position="88"/>
    </location>
</feature>
<accession>A0A0L8V7M5</accession>
<dbReference type="GO" id="GO:0016989">
    <property type="term" value="F:sigma factor antagonist activity"/>
    <property type="evidence" value="ECO:0007669"/>
    <property type="project" value="TreeGrafter"/>
</dbReference>
<dbReference type="Pfam" id="PF04773">
    <property type="entry name" value="FecR"/>
    <property type="match status" value="1"/>
</dbReference>
<dbReference type="RefSeq" id="WP_053184114.1">
    <property type="nucleotide sequence ID" value="NZ_LGIA01000161.1"/>
</dbReference>
<gene>
    <name evidence="4" type="ORF">NC99_26790</name>
</gene>
<dbReference type="Pfam" id="PF16344">
    <property type="entry name" value="FecR_C"/>
    <property type="match status" value="1"/>
</dbReference>
<dbReference type="InterPro" id="IPR006860">
    <property type="entry name" value="FecR"/>
</dbReference>
<keyword evidence="1" id="KW-0472">Membrane</keyword>
<keyword evidence="1" id="KW-1133">Transmembrane helix</keyword>
<feature type="domain" description="FecR protein" evidence="2">
    <location>
        <begin position="97"/>
        <end position="181"/>
    </location>
</feature>
<dbReference type="EMBL" id="LGIA01000161">
    <property type="protein sequence ID" value="KOH44449.1"/>
    <property type="molecule type" value="Genomic_DNA"/>
</dbReference>
<evidence type="ECO:0000259" key="3">
    <source>
        <dbReference type="Pfam" id="PF16344"/>
    </source>
</evidence>
<reference evidence="5" key="1">
    <citation type="submission" date="2015-07" db="EMBL/GenBank/DDBJ databases">
        <title>Genome sequencing of Sunxiuqinia dokdonensis strain SK.</title>
        <authorList>
            <person name="Ahn S."/>
            <person name="Kim B.-C."/>
        </authorList>
    </citation>
    <scope>NUCLEOTIDE SEQUENCE [LARGE SCALE GENOMIC DNA]</scope>
    <source>
        <strain evidence="5">SK</strain>
    </source>
</reference>
<dbReference type="Gene3D" id="2.60.120.1440">
    <property type="match status" value="1"/>
</dbReference>
<evidence type="ECO:0000259" key="2">
    <source>
        <dbReference type="Pfam" id="PF04773"/>
    </source>
</evidence>
<protein>
    <submittedName>
        <fullName evidence="4">Uncharacterized protein</fullName>
    </submittedName>
</protein>
<evidence type="ECO:0000313" key="4">
    <source>
        <dbReference type="EMBL" id="KOH44449.1"/>
    </source>
</evidence>